<dbReference type="AlphaFoldDB" id="A0A0A9EVX5"/>
<reference evidence="1" key="1">
    <citation type="submission" date="2014-09" db="EMBL/GenBank/DDBJ databases">
        <authorList>
            <person name="Magalhaes I.L.F."/>
            <person name="Oliveira U."/>
            <person name="Santos F.R."/>
            <person name="Vidigal T.H.D.A."/>
            <person name="Brescovit A.D."/>
            <person name="Santos A.J."/>
        </authorList>
    </citation>
    <scope>NUCLEOTIDE SEQUENCE</scope>
    <source>
        <tissue evidence="1">Shoot tissue taken approximately 20 cm above the soil surface</tissue>
    </source>
</reference>
<name>A0A0A9EVX5_ARUDO</name>
<sequence length="79" mass="8686">MSGTTSTRKVVPAIHAAFPVLRISFFAMAAASRPCAATCDREMAARMPSPSPPPTPRFPRADDEDGIFFFWAGWNRSRV</sequence>
<dbReference type="EMBL" id="GBRH01197713">
    <property type="protein sequence ID" value="JAE00183.1"/>
    <property type="molecule type" value="Transcribed_RNA"/>
</dbReference>
<accession>A0A0A9EVX5</accession>
<evidence type="ECO:0000313" key="1">
    <source>
        <dbReference type="EMBL" id="JAE00183.1"/>
    </source>
</evidence>
<reference evidence="1" key="2">
    <citation type="journal article" date="2015" name="Data Brief">
        <title>Shoot transcriptome of the giant reed, Arundo donax.</title>
        <authorList>
            <person name="Barrero R.A."/>
            <person name="Guerrero F.D."/>
            <person name="Moolhuijzen P."/>
            <person name="Goolsby J.A."/>
            <person name="Tidwell J."/>
            <person name="Bellgard S.E."/>
            <person name="Bellgard M.I."/>
        </authorList>
    </citation>
    <scope>NUCLEOTIDE SEQUENCE</scope>
    <source>
        <tissue evidence="1">Shoot tissue taken approximately 20 cm above the soil surface</tissue>
    </source>
</reference>
<organism evidence="1">
    <name type="scientific">Arundo donax</name>
    <name type="common">Giant reed</name>
    <name type="synonym">Donax arundinaceus</name>
    <dbReference type="NCBI Taxonomy" id="35708"/>
    <lineage>
        <taxon>Eukaryota</taxon>
        <taxon>Viridiplantae</taxon>
        <taxon>Streptophyta</taxon>
        <taxon>Embryophyta</taxon>
        <taxon>Tracheophyta</taxon>
        <taxon>Spermatophyta</taxon>
        <taxon>Magnoliopsida</taxon>
        <taxon>Liliopsida</taxon>
        <taxon>Poales</taxon>
        <taxon>Poaceae</taxon>
        <taxon>PACMAD clade</taxon>
        <taxon>Arundinoideae</taxon>
        <taxon>Arundineae</taxon>
        <taxon>Arundo</taxon>
    </lineage>
</organism>
<proteinExistence type="predicted"/>
<protein>
    <submittedName>
        <fullName evidence="1">Uncharacterized protein</fullName>
    </submittedName>
</protein>